<evidence type="ECO:0000313" key="4">
    <source>
        <dbReference type="EMBL" id="MBC8569464.1"/>
    </source>
</evidence>
<feature type="active site" description="Proton donor" evidence="1">
    <location>
        <position position="81"/>
    </location>
</feature>
<keyword evidence="3" id="KW-0862">Zinc</keyword>
<dbReference type="NCBIfam" id="TIGR00167">
    <property type="entry name" value="cbbA"/>
    <property type="match status" value="1"/>
</dbReference>
<evidence type="ECO:0000256" key="1">
    <source>
        <dbReference type="PIRSR" id="PIRSR001359-1"/>
    </source>
</evidence>
<comment type="cofactor">
    <cofactor evidence="3">
        <name>Zn(2+)</name>
        <dbReference type="ChEBI" id="CHEBI:29105"/>
    </cofactor>
    <text evidence="3">Binds 2 Zn(2+) ions per subunit. One is catalytic and the other provides a structural contribution.</text>
</comment>
<dbReference type="EMBL" id="JACRTC010000001">
    <property type="protein sequence ID" value="MBC8569464.1"/>
    <property type="molecule type" value="Genomic_DNA"/>
</dbReference>
<dbReference type="Pfam" id="PF01116">
    <property type="entry name" value="F_bP_aldolase"/>
    <property type="match status" value="1"/>
</dbReference>
<evidence type="ECO:0000256" key="3">
    <source>
        <dbReference type="PIRSR" id="PIRSR001359-3"/>
    </source>
</evidence>
<sequence length="289" mass="31811">MLVTLAEIFKDAKKGNYAVGAFNTPTFEAVRAVIAAAEEMNCPVILDHAEGHEWFTKIEDIGPVMLEYAKKAKVPVCCHLDHGVSPSMLWRAVRVGFPSVMYDCSVMPYEENIANVKEFVALAHKMGMTVEAELGKMPNKEAGTVDADGSVVEYKPEDLYTDPSEAARFCEETKCDALAISFGTVHGFYRTKPKLDTNVVAEVQKVIPENVGLVMHGGSGVSPEGFKSAINNGIRKINYYTYMATAPSKHIAEHIKNADDLVGFQIISNLGIKYMQENAMEAMKVFMNK</sequence>
<dbReference type="InterPro" id="IPR050246">
    <property type="entry name" value="Class_II_FBP_aldolase"/>
</dbReference>
<feature type="binding site" evidence="3">
    <location>
        <position position="133"/>
    </location>
    <ligand>
        <name>Zn(2+)</name>
        <dbReference type="ChEBI" id="CHEBI:29105"/>
        <label>2</label>
    </ligand>
</feature>
<evidence type="ECO:0000256" key="2">
    <source>
        <dbReference type="PIRSR" id="PIRSR001359-2"/>
    </source>
</evidence>
<dbReference type="AlphaFoldDB" id="A0A926EBS9"/>
<dbReference type="SUPFAM" id="SSF51569">
    <property type="entry name" value="Aldolase"/>
    <property type="match status" value="1"/>
</dbReference>
<dbReference type="RefSeq" id="WP_262396562.1">
    <property type="nucleotide sequence ID" value="NZ_JACRTC010000001.1"/>
</dbReference>
<accession>A0A926EBS9</accession>
<dbReference type="GO" id="GO:0005975">
    <property type="term" value="P:carbohydrate metabolic process"/>
    <property type="evidence" value="ECO:0007669"/>
    <property type="project" value="InterPro"/>
</dbReference>
<feature type="binding site" evidence="2">
    <location>
        <position position="187"/>
    </location>
    <ligand>
        <name>dihydroxyacetone phosphate</name>
        <dbReference type="ChEBI" id="CHEBI:57642"/>
    </ligand>
</feature>
<reference evidence="4" key="1">
    <citation type="submission" date="2020-08" db="EMBL/GenBank/DDBJ databases">
        <title>Genome public.</title>
        <authorList>
            <person name="Liu C."/>
            <person name="Sun Q."/>
        </authorList>
    </citation>
    <scope>NUCLEOTIDE SEQUENCE</scope>
    <source>
        <strain evidence="4">NSJ-54</strain>
    </source>
</reference>
<dbReference type="PANTHER" id="PTHR30304">
    <property type="entry name" value="D-TAGATOSE-1,6-BISPHOSPHATE ALDOLASE"/>
    <property type="match status" value="1"/>
</dbReference>
<dbReference type="InterPro" id="IPR013785">
    <property type="entry name" value="Aldolase_TIM"/>
</dbReference>
<feature type="binding site" evidence="3">
    <location>
        <position position="103"/>
    </location>
    <ligand>
        <name>Zn(2+)</name>
        <dbReference type="ChEBI" id="CHEBI:29105"/>
        <label>2</label>
    </ligand>
</feature>
<evidence type="ECO:0000313" key="5">
    <source>
        <dbReference type="Proteomes" id="UP000660861"/>
    </source>
</evidence>
<feature type="binding site" evidence="3">
    <location>
        <position position="186"/>
    </location>
    <ligand>
        <name>Zn(2+)</name>
        <dbReference type="ChEBI" id="CHEBI:29105"/>
        <label>1</label>
        <note>catalytic</note>
    </ligand>
</feature>
<comment type="caution">
    <text evidence="4">The sequence shown here is derived from an EMBL/GenBank/DDBJ whole genome shotgun (WGS) entry which is preliminary data.</text>
</comment>
<dbReference type="CDD" id="cd00947">
    <property type="entry name" value="TBP_aldolase_IIB"/>
    <property type="match status" value="1"/>
</dbReference>
<dbReference type="PANTHER" id="PTHR30304:SF0">
    <property type="entry name" value="D-TAGATOSE-1,6-BISPHOSPHATE ALDOLASE SUBUNIT GATY-RELATED"/>
    <property type="match status" value="1"/>
</dbReference>
<dbReference type="InterPro" id="IPR000771">
    <property type="entry name" value="FBA_II"/>
</dbReference>
<feature type="binding site" evidence="3">
    <location>
        <position position="82"/>
    </location>
    <ligand>
        <name>Zn(2+)</name>
        <dbReference type="ChEBI" id="CHEBI:29105"/>
        <label>1</label>
        <note>catalytic</note>
    </ligand>
</feature>
<name>A0A926EBS9_9FIRM</name>
<dbReference type="PIRSF" id="PIRSF001359">
    <property type="entry name" value="F_bP_aldolase_II"/>
    <property type="match status" value="1"/>
</dbReference>
<feature type="binding site" evidence="2">
    <location>
        <begin position="217"/>
        <end position="219"/>
    </location>
    <ligand>
        <name>dihydroxyacetone phosphate</name>
        <dbReference type="ChEBI" id="CHEBI:57642"/>
    </ligand>
</feature>
<dbReference type="Gene3D" id="3.20.20.70">
    <property type="entry name" value="Aldolase class I"/>
    <property type="match status" value="1"/>
</dbReference>
<dbReference type="GO" id="GO:0005829">
    <property type="term" value="C:cytosol"/>
    <property type="evidence" value="ECO:0007669"/>
    <property type="project" value="TreeGrafter"/>
</dbReference>
<proteinExistence type="predicted"/>
<feature type="binding site" evidence="2">
    <location>
        <begin position="238"/>
        <end position="241"/>
    </location>
    <ligand>
        <name>dihydroxyacetone phosphate</name>
        <dbReference type="ChEBI" id="CHEBI:57642"/>
    </ligand>
</feature>
<dbReference type="Proteomes" id="UP000660861">
    <property type="component" value="Unassembled WGS sequence"/>
</dbReference>
<protein>
    <submittedName>
        <fullName evidence="4">Class II fructose-bisphosphate aldolase</fullName>
    </submittedName>
</protein>
<dbReference type="GO" id="GO:0008270">
    <property type="term" value="F:zinc ion binding"/>
    <property type="evidence" value="ECO:0007669"/>
    <property type="project" value="InterPro"/>
</dbReference>
<organism evidence="4 5">
    <name type="scientific">Zongyangia hominis</name>
    <dbReference type="NCBI Taxonomy" id="2763677"/>
    <lineage>
        <taxon>Bacteria</taxon>
        <taxon>Bacillati</taxon>
        <taxon>Bacillota</taxon>
        <taxon>Clostridia</taxon>
        <taxon>Eubacteriales</taxon>
        <taxon>Oscillospiraceae</taxon>
        <taxon>Zongyangia</taxon>
    </lineage>
</organism>
<gene>
    <name evidence="4" type="ORF">H8709_01285</name>
</gene>
<keyword evidence="3" id="KW-0479">Metal-binding</keyword>
<dbReference type="GO" id="GO:0009025">
    <property type="term" value="F:tagatose-bisphosphate aldolase activity"/>
    <property type="evidence" value="ECO:0007669"/>
    <property type="project" value="TreeGrafter"/>
</dbReference>
<feature type="binding site" evidence="3">
    <location>
        <position position="216"/>
    </location>
    <ligand>
        <name>Zn(2+)</name>
        <dbReference type="ChEBI" id="CHEBI:29105"/>
        <label>1</label>
        <note>catalytic</note>
    </ligand>
</feature>
<keyword evidence="5" id="KW-1185">Reference proteome</keyword>